<dbReference type="InterPro" id="IPR016161">
    <property type="entry name" value="Ald_DH/histidinol_DH"/>
</dbReference>
<dbReference type="RefSeq" id="WP_212691970.1">
    <property type="nucleotide sequence ID" value="NZ_CP058561.1"/>
</dbReference>
<comment type="similarity">
    <text evidence="1 5">Belongs to the aldehyde dehydrogenase family.</text>
</comment>
<dbReference type="InterPro" id="IPR051020">
    <property type="entry name" value="ALDH-related_metabolic_enz"/>
</dbReference>
<dbReference type="Gene3D" id="3.40.605.10">
    <property type="entry name" value="Aldehyde Dehydrogenase, Chain A, domain 1"/>
    <property type="match status" value="1"/>
</dbReference>
<dbReference type="PROSITE" id="PS00687">
    <property type="entry name" value="ALDEHYDE_DEHYDR_GLU"/>
    <property type="match status" value="1"/>
</dbReference>
<dbReference type="InterPro" id="IPR016162">
    <property type="entry name" value="Ald_DH_N"/>
</dbReference>
<dbReference type="GO" id="GO:0008911">
    <property type="term" value="F:lactaldehyde dehydrogenase (NAD+) activity"/>
    <property type="evidence" value="ECO:0007669"/>
    <property type="project" value="TreeGrafter"/>
</dbReference>
<feature type="active site" evidence="4">
    <location>
        <position position="258"/>
    </location>
</feature>
<dbReference type="PANTHER" id="PTHR42991:SF1">
    <property type="entry name" value="ALDEHYDE DEHYDROGENASE"/>
    <property type="match status" value="1"/>
</dbReference>
<dbReference type="CDD" id="cd07082">
    <property type="entry name" value="ALDH_F11_NP-GAPDH"/>
    <property type="match status" value="1"/>
</dbReference>
<evidence type="ECO:0000256" key="4">
    <source>
        <dbReference type="PROSITE-ProRule" id="PRU10007"/>
    </source>
</evidence>
<keyword evidence="2" id="KW-0521">NADP</keyword>
<proteinExistence type="inferred from homology"/>
<evidence type="ECO:0000256" key="1">
    <source>
        <dbReference type="ARBA" id="ARBA00009986"/>
    </source>
</evidence>
<sequence length="493" mass="53737">MFEDIKDNNIYKNLYDGQWVSSASNNFITINSPINEEEVGKIQAMTGEEVDKVVSKAQSSFGVWADKPVSERADIIHKSAAILEENSEEIANILTKEIAKDIKSARSEVIRTVDFIRFTADEGKRIQGETLQGDGFHGFSKDKLAFVTRESVGVVLAISPFNYPVNLSASKIAPALMAGNSVVFKPPTQGSISALYLAKVFQAAGLPNGVLNTITGKGSEIGDYIIKHKEIDLINFTGSSEVGRHISEVTSMVPSIMELGGKDAAIVLKDADLEHAANNIVKGAFSYSGQRCTALKRVLVLESIADRLVDLITEYVSKLKVGNPFDDVTITPLINNKAADFVQGLIDDAIDKGATLKIGNKREGNLLYPTVFDNVTTDMRIAWEEPFGPVLPIIRVKNIDEAVDIANASEYGLQSSIFTNDIDDAFHIARLLEVGTVQINNKTERGPDHFPFLGVKSSGMGTQGIRYSIEAMSRPKAIVVNLRERSDKVGQVK</sequence>
<evidence type="ECO:0000259" key="6">
    <source>
        <dbReference type="Pfam" id="PF00171"/>
    </source>
</evidence>
<dbReference type="AlphaFoldDB" id="A0A8J8M7H6"/>
<dbReference type="FunFam" id="3.40.605.10:FF:000007">
    <property type="entry name" value="NAD/NADP-dependent betaine aldehyde dehydrogenase"/>
    <property type="match status" value="1"/>
</dbReference>
<evidence type="ECO:0000313" key="8">
    <source>
        <dbReference type="Proteomes" id="UP000677305"/>
    </source>
</evidence>
<protein>
    <submittedName>
        <fullName evidence="7">NADP-dependent glyceraldehyde-3-phosphate dehydrogenase</fullName>
    </submittedName>
</protein>
<accession>A0A8J8M7H6</accession>
<keyword evidence="3 5" id="KW-0560">Oxidoreductase</keyword>
<reference evidence="7 8" key="1">
    <citation type="submission" date="2020-07" db="EMBL/GenBank/DDBJ databases">
        <title>Vallitalea guaymasensis genome.</title>
        <authorList>
            <person name="Postec A."/>
        </authorList>
    </citation>
    <scope>NUCLEOTIDE SEQUENCE [LARGE SCALE GENOMIC DNA]</scope>
    <source>
        <strain evidence="7 8">Ra1766G1</strain>
    </source>
</reference>
<dbReference type="KEGG" id="vgu:HYG85_01420"/>
<dbReference type="Pfam" id="PF00171">
    <property type="entry name" value="Aldedh"/>
    <property type="match status" value="1"/>
</dbReference>
<dbReference type="PROSITE" id="PS00070">
    <property type="entry name" value="ALDEHYDE_DEHYDR_CYS"/>
    <property type="match status" value="1"/>
</dbReference>
<dbReference type="Gene3D" id="3.40.309.10">
    <property type="entry name" value="Aldehyde Dehydrogenase, Chain A, domain 2"/>
    <property type="match status" value="1"/>
</dbReference>
<dbReference type="PANTHER" id="PTHR42991">
    <property type="entry name" value="ALDEHYDE DEHYDROGENASE"/>
    <property type="match status" value="1"/>
</dbReference>
<feature type="domain" description="Aldehyde dehydrogenase" evidence="6">
    <location>
        <begin position="19"/>
        <end position="478"/>
    </location>
</feature>
<evidence type="ECO:0000256" key="3">
    <source>
        <dbReference type="ARBA" id="ARBA00023002"/>
    </source>
</evidence>
<evidence type="ECO:0000256" key="2">
    <source>
        <dbReference type="ARBA" id="ARBA00022857"/>
    </source>
</evidence>
<name>A0A8J8M7H6_9FIRM</name>
<evidence type="ECO:0000313" key="7">
    <source>
        <dbReference type="EMBL" id="QUH27643.1"/>
    </source>
</evidence>
<dbReference type="InterPro" id="IPR029510">
    <property type="entry name" value="Ald_DH_CS_GLU"/>
</dbReference>
<dbReference type="InterPro" id="IPR016163">
    <property type="entry name" value="Ald_DH_C"/>
</dbReference>
<keyword evidence="8" id="KW-1185">Reference proteome</keyword>
<dbReference type="InterPro" id="IPR016160">
    <property type="entry name" value="Ald_DH_CS_CYS"/>
</dbReference>
<gene>
    <name evidence="7" type="ORF">HYG85_01420</name>
</gene>
<dbReference type="FunFam" id="3.40.309.10:FF:000022">
    <property type="entry name" value="NADP-dependent glyceraldehyde-3-phosphate dehydrogenase"/>
    <property type="match status" value="1"/>
</dbReference>
<dbReference type="EMBL" id="CP058561">
    <property type="protein sequence ID" value="QUH27643.1"/>
    <property type="molecule type" value="Genomic_DNA"/>
</dbReference>
<organism evidence="7 8">
    <name type="scientific">Vallitalea guaymasensis</name>
    <dbReference type="NCBI Taxonomy" id="1185412"/>
    <lineage>
        <taxon>Bacteria</taxon>
        <taxon>Bacillati</taxon>
        <taxon>Bacillota</taxon>
        <taxon>Clostridia</taxon>
        <taxon>Lachnospirales</taxon>
        <taxon>Vallitaleaceae</taxon>
        <taxon>Vallitalea</taxon>
    </lineage>
</organism>
<dbReference type="Proteomes" id="UP000677305">
    <property type="component" value="Chromosome"/>
</dbReference>
<evidence type="ECO:0000256" key="5">
    <source>
        <dbReference type="RuleBase" id="RU003345"/>
    </source>
</evidence>
<dbReference type="SUPFAM" id="SSF53720">
    <property type="entry name" value="ALDH-like"/>
    <property type="match status" value="1"/>
</dbReference>
<dbReference type="InterPro" id="IPR015590">
    <property type="entry name" value="Aldehyde_DH_dom"/>
</dbReference>